<comment type="caution">
    <text evidence="1">The sequence shown here is derived from an EMBL/GenBank/DDBJ whole genome shotgun (WGS) entry which is preliminary data.</text>
</comment>
<organism evidence="1 2">
    <name type="scientific">Thelohanellus kitauei</name>
    <name type="common">Myxosporean</name>
    <dbReference type="NCBI Taxonomy" id="669202"/>
    <lineage>
        <taxon>Eukaryota</taxon>
        <taxon>Metazoa</taxon>
        <taxon>Cnidaria</taxon>
        <taxon>Myxozoa</taxon>
        <taxon>Myxosporea</taxon>
        <taxon>Bivalvulida</taxon>
        <taxon>Platysporina</taxon>
        <taxon>Myxobolidae</taxon>
        <taxon>Thelohanellus</taxon>
    </lineage>
</organism>
<proteinExistence type="predicted"/>
<dbReference type="OrthoDB" id="6144063at2759"/>
<dbReference type="Proteomes" id="UP000031668">
    <property type="component" value="Unassembled WGS sequence"/>
</dbReference>
<evidence type="ECO:0000313" key="2">
    <source>
        <dbReference type="Proteomes" id="UP000031668"/>
    </source>
</evidence>
<dbReference type="EMBL" id="JWZT01001186">
    <property type="protein sequence ID" value="KII72537.1"/>
    <property type="molecule type" value="Genomic_DNA"/>
</dbReference>
<dbReference type="PANTHER" id="PTHR45913:SF19">
    <property type="entry name" value="LOW QUALITY PROTEIN: ZINC FINGER BED DOMAIN-CONTAINING PROTEIN 5-LIKE"/>
    <property type="match status" value="1"/>
</dbReference>
<name>A0A0C2NEU3_THEKT</name>
<dbReference type="PANTHER" id="PTHR45913">
    <property type="entry name" value="EPM2A-INTERACTING PROTEIN 1"/>
    <property type="match status" value="1"/>
</dbReference>
<dbReference type="OMA" id="ICINIGS"/>
<sequence length="156" mass="18397">MCRETESKHKHLLLHREVCWLSRGRVVQHVYELRDDLLIFLNQHNQSMAQFITYKIWVARLDYLADIFNILNRINLSLQDPDTNVLKCMIKSMPSGRKFAYGRDNVLDYFLTVGNISTAIIAGTVLNHLQQLLGYFYHYFGDEDVSELSWIRNPFE</sequence>
<gene>
    <name evidence="1" type="ORF">RF11_04352</name>
</gene>
<evidence type="ECO:0008006" key="3">
    <source>
        <dbReference type="Google" id="ProtNLM"/>
    </source>
</evidence>
<accession>A0A0C2NEU3</accession>
<dbReference type="AlphaFoldDB" id="A0A0C2NEU3"/>
<keyword evidence="2" id="KW-1185">Reference proteome</keyword>
<protein>
    <recommendedName>
        <fullName evidence="3">Zinc finger BED domain-containing protein 5</fullName>
    </recommendedName>
</protein>
<evidence type="ECO:0000313" key="1">
    <source>
        <dbReference type="EMBL" id="KII72537.1"/>
    </source>
</evidence>
<reference evidence="1 2" key="1">
    <citation type="journal article" date="2014" name="Genome Biol. Evol.">
        <title>The genome of the myxosporean Thelohanellus kitauei shows adaptations to nutrient acquisition within its fish host.</title>
        <authorList>
            <person name="Yang Y."/>
            <person name="Xiong J."/>
            <person name="Zhou Z."/>
            <person name="Huo F."/>
            <person name="Miao W."/>
            <person name="Ran C."/>
            <person name="Liu Y."/>
            <person name="Zhang J."/>
            <person name="Feng J."/>
            <person name="Wang M."/>
            <person name="Wang M."/>
            <person name="Wang L."/>
            <person name="Yao B."/>
        </authorList>
    </citation>
    <scope>NUCLEOTIDE SEQUENCE [LARGE SCALE GENOMIC DNA]</scope>
    <source>
        <strain evidence="1">Wuqing</strain>
    </source>
</reference>